<keyword evidence="5" id="KW-1185">Reference proteome</keyword>
<dbReference type="Pfam" id="PF05368">
    <property type="entry name" value="NmrA"/>
    <property type="match status" value="1"/>
</dbReference>
<evidence type="ECO:0000313" key="4">
    <source>
        <dbReference type="EMBL" id="KAF1981676.1"/>
    </source>
</evidence>
<sequence>MSRALLITGATGKQGGAIIDALLAQEPSNWTILAVTRNPTSPAAQNLQSKSDKIKLVQGDLDDIPTLFTTAQGTANGKIHGVFSVQISMGKNVTFQSEVTQGTNLIDAAVSHGVSHFIYSSVERGGDERSWDNPTPVPHFQTKHQIEHHLRDCTQHSGMRWTILRPVAFMDNLTPGFPSRVFLSAMKSALGHKTMQWIAVSDIGVFAAKAFNEPELWDGVAMGLAGDDLDFEELMAVFREKTAVVMTPVWAWCGWALMWGVKEVGTMVRWFGEEGYAADVGKCRRMVPGLLGVEAWVGRNGEFPPKEKVV</sequence>
<proteinExistence type="inferred from homology"/>
<dbReference type="Gene3D" id="3.40.50.720">
    <property type="entry name" value="NAD(P)-binding Rossmann-like Domain"/>
    <property type="match status" value="1"/>
</dbReference>
<dbReference type="InterPro" id="IPR051164">
    <property type="entry name" value="NmrA-like_oxidored"/>
</dbReference>
<evidence type="ECO:0000259" key="3">
    <source>
        <dbReference type="Pfam" id="PF05368"/>
    </source>
</evidence>
<dbReference type="SUPFAM" id="SSF51735">
    <property type="entry name" value="NAD(P)-binding Rossmann-fold domains"/>
    <property type="match status" value="1"/>
</dbReference>
<organism evidence="4 5">
    <name type="scientific">Aulographum hederae CBS 113979</name>
    <dbReference type="NCBI Taxonomy" id="1176131"/>
    <lineage>
        <taxon>Eukaryota</taxon>
        <taxon>Fungi</taxon>
        <taxon>Dikarya</taxon>
        <taxon>Ascomycota</taxon>
        <taxon>Pezizomycotina</taxon>
        <taxon>Dothideomycetes</taxon>
        <taxon>Pleosporomycetidae</taxon>
        <taxon>Aulographales</taxon>
        <taxon>Aulographaceae</taxon>
    </lineage>
</organism>
<evidence type="ECO:0000256" key="2">
    <source>
        <dbReference type="ARBA" id="ARBA00022857"/>
    </source>
</evidence>
<dbReference type="Proteomes" id="UP000800041">
    <property type="component" value="Unassembled WGS sequence"/>
</dbReference>
<comment type="similarity">
    <text evidence="1">Belongs to the NmrA-type oxidoreductase family.</text>
</comment>
<evidence type="ECO:0000256" key="1">
    <source>
        <dbReference type="ARBA" id="ARBA00006328"/>
    </source>
</evidence>
<dbReference type="OrthoDB" id="9997102at2759"/>
<keyword evidence="2" id="KW-0521">NADP</keyword>
<dbReference type="AlphaFoldDB" id="A0A6G1GL42"/>
<reference evidence="4" key="1">
    <citation type="journal article" date="2020" name="Stud. Mycol.">
        <title>101 Dothideomycetes genomes: a test case for predicting lifestyles and emergence of pathogens.</title>
        <authorList>
            <person name="Haridas S."/>
            <person name="Albert R."/>
            <person name="Binder M."/>
            <person name="Bloem J."/>
            <person name="Labutti K."/>
            <person name="Salamov A."/>
            <person name="Andreopoulos B."/>
            <person name="Baker S."/>
            <person name="Barry K."/>
            <person name="Bills G."/>
            <person name="Bluhm B."/>
            <person name="Cannon C."/>
            <person name="Castanera R."/>
            <person name="Culley D."/>
            <person name="Daum C."/>
            <person name="Ezra D."/>
            <person name="Gonzalez J."/>
            <person name="Henrissat B."/>
            <person name="Kuo A."/>
            <person name="Liang C."/>
            <person name="Lipzen A."/>
            <person name="Lutzoni F."/>
            <person name="Magnuson J."/>
            <person name="Mondo S."/>
            <person name="Nolan M."/>
            <person name="Ohm R."/>
            <person name="Pangilinan J."/>
            <person name="Park H.-J."/>
            <person name="Ramirez L."/>
            <person name="Alfaro M."/>
            <person name="Sun H."/>
            <person name="Tritt A."/>
            <person name="Yoshinaga Y."/>
            <person name="Zwiers L.-H."/>
            <person name="Turgeon B."/>
            <person name="Goodwin S."/>
            <person name="Spatafora J."/>
            <person name="Crous P."/>
            <person name="Grigoriev I."/>
        </authorList>
    </citation>
    <scope>NUCLEOTIDE SEQUENCE</scope>
    <source>
        <strain evidence="4">CBS 113979</strain>
    </source>
</reference>
<dbReference type="Gene3D" id="3.90.25.10">
    <property type="entry name" value="UDP-galactose 4-epimerase, domain 1"/>
    <property type="match status" value="1"/>
</dbReference>
<protein>
    <submittedName>
        <fullName evidence="4">NAD(P)-binding protein</fullName>
    </submittedName>
</protein>
<dbReference type="InterPro" id="IPR008030">
    <property type="entry name" value="NmrA-like"/>
</dbReference>
<dbReference type="PANTHER" id="PTHR42748">
    <property type="entry name" value="NITROGEN METABOLITE REPRESSION PROTEIN NMRA FAMILY MEMBER"/>
    <property type="match status" value="1"/>
</dbReference>
<dbReference type="InterPro" id="IPR036291">
    <property type="entry name" value="NAD(P)-bd_dom_sf"/>
</dbReference>
<dbReference type="GO" id="GO:0005634">
    <property type="term" value="C:nucleus"/>
    <property type="evidence" value="ECO:0007669"/>
    <property type="project" value="TreeGrafter"/>
</dbReference>
<evidence type="ECO:0000313" key="5">
    <source>
        <dbReference type="Proteomes" id="UP000800041"/>
    </source>
</evidence>
<accession>A0A6G1GL42</accession>
<dbReference type="PANTHER" id="PTHR42748:SF25">
    <property type="entry name" value="NMRA FAMILY PROTEIN"/>
    <property type="match status" value="1"/>
</dbReference>
<dbReference type="EMBL" id="ML977195">
    <property type="protein sequence ID" value="KAF1981676.1"/>
    <property type="molecule type" value="Genomic_DNA"/>
</dbReference>
<feature type="domain" description="NmrA-like" evidence="3">
    <location>
        <begin position="3"/>
        <end position="242"/>
    </location>
</feature>
<gene>
    <name evidence="4" type="ORF">K402DRAFT_425208</name>
</gene>
<name>A0A6G1GL42_9PEZI</name>